<dbReference type="SUPFAM" id="SSF103196">
    <property type="entry name" value="Roadblock/LC7 domain"/>
    <property type="match status" value="1"/>
</dbReference>
<name>A0ABN2ST37_9ACTN</name>
<dbReference type="Gene3D" id="3.30.450.30">
    <property type="entry name" value="Dynein light chain 2a, cytoplasmic"/>
    <property type="match status" value="1"/>
</dbReference>
<keyword evidence="3" id="KW-1185">Reference proteome</keyword>
<sequence length="136" mass="14329">MSTTAPPADANNKLTWMLSSLDIEGVRYSVLISGDGLRMAHSESITRDEADAFAAAVSGVQSLGKALAALCGDGDNRLRQNLIEYDQALVLVTAAGQNAMLGVCAEPTADAGLIVHRMNDLASRLGNELTSETRRP</sequence>
<dbReference type="InterPro" id="IPR004942">
    <property type="entry name" value="Roadblock/LAMTOR2_dom"/>
</dbReference>
<comment type="caution">
    <text evidence="2">The sequence shown here is derived from an EMBL/GenBank/DDBJ whole genome shotgun (WGS) entry which is preliminary data.</text>
</comment>
<organism evidence="2 3">
    <name type="scientific">Catenulispora subtropica</name>
    <dbReference type="NCBI Taxonomy" id="450798"/>
    <lineage>
        <taxon>Bacteria</taxon>
        <taxon>Bacillati</taxon>
        <taxon>Actinomycetota</taxon>
        <taxon>Actinomycetes</taxon>
        <taxon>Catenulisporales</taxon>
        <taxon>Catenulisporaceae</taxon>
        <taxon>Catenulispora</taxon>
    </lineage>
</organism>
<evidence type="ECO:0000259" key="1">
    <source>
        <dbReference type="SMART" id="SM00960"/>
    </source>
</evidence>
<dbReference type="PANTHER" id="PTHR36222">
    <property type="entry name" value="SERINE PROTEASE INHIBITOR RV3364C"/>
    <property type="match status" value="1"/>
</dbReference>
<dbReference type="PANTHER" id="PTHR36222:SF1">
    <property type="entry name" value="SERINE PROTEASE INHIBITOR RV3364C"/>
    <property type="match status" value="1"/>
</dbReference>
<gene>
    <name evidence="2" type="ORF">GCM10009838_63800</name>
</gene>
<dbReference type="Proteomes" id="UP001499854">
    <property type="component" value="Unassembled WGS sequence"/>
</dbReference>
<evidence type="ECO:0000313" key="2">
    <source>
        <dbReference type="EMBL" id="GAA1991557.1"/>
    </source>
</evidence>
<reference evidence="2 3" key="1">
    <citation type="journal article" date="2019" name="Int. J. Syst. Evol. Microbiol.">
        <title>The Global Catalogue of Microorganisms (GCM) 10K type strain sequencing project: providing services to taxonomists for standard genome sequencing and annotation.</title>
        <authorList>
            <consortium name="The Broad Institute Genomics Platform"/>
            <consortium name="The Broad Institute Genome Sequencing Center for Infectious Disease"/>
            <person name="Wu L."/>
            <person name="Ma J."/>
        </authorList>
    </citation>
    <scope>NUCLEOTIDE SEQUENCE [LARGE SCALE GENOMIC DNA]</scope>
    <source>
        <strain evidence="2 3">JCM 16013</strain>
    </source>
</reference>
<dbReference type="InterPro" id="IPR053141">
    <property type="entry name" value="Mycobact_SerProt_Inhib_Rv3364c"/>
</dbReference>
<evidence type="ECO:0000313" key="3">
    <source>
        <dbReference type="Proteomes" id="UP001499854"/>
    </source>
</evidence>
<proteinExistence type="predicted"/>
<dbReference type="SMART" id="SM00960">
    <property type="entry name" value="Robl_LC7"/>
    <property type="match status" value="1"/>
</dbReference>
<feature type="domain" description="Roadblock/LAMTOR2" evidence="1">
    <location>
        <begin position="15"/>
        <end position="105"/>
    </location>
</feature>
<dbReference type="EMBL" id="BAAAQM010000046">
    <property type="protein sequence ID" value="GAA1991557.1"/>
    <property type="molecule type" value="Genomic_DNA"/>
</dbReference>
<dbReference type="Pfam" id="PF03259">
    <property type="entry name" value="Robl_LC7"/>
    <property type="match status" value="1"/>
</dbReference>
<accession>A0ABN2ST37</accession>
<protein>
    <submittedName>
        <fullName evidence="2">Roadblock/LC7 domain-containing protein</fullName>
    </submittedName>
</protein>
<dbReference type="RefSeq" id="WP_344660869.1">
    <property type="nucleotide sequence ID" value="NZ_BAAAQM010000046.1"/>
</dbReference>